<dbReference type="RefSeq" id="WP_315878337.1">
    <property type="nucleotide sequence ID" value="NZ_JAWCTQ010000015.1"/>
</dbReference>
<evidence type="ECO:0000313" key="4">
    <source>
        <dbReference type="Proteomes" id="UP001250181"/>
    </source>
</evidence>
<dbReference type="InterPro" id="IPR007278">
    <property type="entry name" value="DUF397"/>
</dbReference>
<name>A0ABU3QKH8_9ACTN</name>
<dbReference type="EMBL" id="JAWCTQ010000015">
    <property type="protein sequence ID" value="MDT9683268.1"/>
    <property type="molecule type" value="Genomic_DNA"/>
</dbReference>
<organism evidence="3 4">
    <name type="scientific">Streptomyces tamarix</name>
    <dbReference type="NCBI Taxonomy" id="3078565"/>
    <lineage>
        <taxon>Bacteria</taxon>
        <taxon>Bacillati</taxon>
        <taxon>Actinomycetota</taxon>
        <taxon>Actinomycetes</taxon>
        <taxon>Kitasatosporales</taxon>
        <taxon>Streptomycetaceae</taxon>
        <taxon>Streptomyces</taxon>
    </lineage>
</organism>
<dbReference type="Proteomes" id="UP001250181">
    <property type="component" value="Unassembled WGS sequence"/>
</dbReference>
<reference evidence="3 4" key="1">
    <citation type="submission" date="2023-09" db="EMBL/GenBank/DDBJ databases">
        <title>Streptomyces sp. nov.: A antagonism against Alternaria gaisen Producing Streptochlin, Isolated from Tamarix root soil.</title>
        <authorList>
            <person name="Chen Y."/>
        </authorList>
    </citation>
    <scope>NUCLEOTIDE SEQUENCE [LARGE SCALE GENOMIC DNA]</scope>
    <source>
        <strain evidence="3 4">TRM76323</strain>
    </source>
</reference>
<comment type="caution">
    <text evidence="3">The sequence shown here is derived from an EMBL/GenBank/DDBJ whole genome shotgun (WGS) entry which is preliminary data.</text>
</comment>
<protein>
    <submittedName>
        <fullName evidence="3">DUF397 domain-containing protein</fullName>
    </submittedName>
</protein>
<gene>
    <name evidence="3" type="ORF">RND61_14480</name>
</gene>
<feature type="domain" description="DUF397" evidence="2">
    <location>
        <begin position="12"/>
        <end position="63"/>
    </location>
</feature>
<feature type="region of interest" description="Disordered" evidence="1">
    <location>
        <begin position="1"/>
        <end position="27"/>
    </location>
</feature>
<proteinExistence type="predicted"/>
<evidence type="ECO:0000256" key="1">
    <source>
        <dbReference type="SAM" id="MobiDB-lite"/>
    </source>
</evidence>
<evidence type="ECO:0000259" key="2">
    <source>
        <dbReference type="Pfam" id="PF04149"/>
    </source>
</evidence>
<accession>A0ABU3QKH8</accession>
<keyword evidence="4" id="KW-1185">Reference proteome</keyword>
<evidence type="ECO:0000313" key="3">
    <source>
        <dbReference type="EMBL" id="MDT9683268.1"/>
    </source>
</evidence>
<sequence>MTHDPRPDLDAAAWRKSSHSNTQGGNCVEVADGYTGVVPVRDSKKPHHPALVVTDRAWGAFVQWRKSSHSNAQGGECVEVGFGLPGLVPVRDSKDPARPGLVVSDGAWGAFVDSLA</sequence>
<dbReference type="Pfam" id="PF04149">
    <property type="entry name" value="DUF397"/>
    <property type="match status" value="1"/>
</dbReference>